<dbReference type="InterPro" id="IPR015943">
    <property type="entry name" value="WD40/YVTN_repeat-like_dom_sf"/>
</dbReference>
<proteinExistence type="predicted"/>
<dbReference type="Gene3D" id="2.130.10.10">
    <property type="entry name" value="YVTN repeat-like/Quinoprotein amine dehydrogenase"/>
    <property type="match status" value="1"/>
</dbReference>
<dbReference type="InterPro" id="IPR042411">
    <property type="entry name" value="WDR27"/>
</dbReference>
<dbReference type="EMBL" id="JAEMGP010000008">
    <property type="protein sequence ID" value="KAG5205783.1"/>
    <property type="molecule type" value="Genomic_DNA"/>
</dbReference>
<dbReference type="PANTHER" id="PTHR44525">
    <property type="entry name" value="WD REPEAT-CONTAINING PROTEIN 27"/>
    <property type="match status" value="1"/>
</dbReference>
<dbReference type="AlphaFoldDB" id="A0A836D112"/>
<name>A0A836D112_SHEEP</name>
<reference evidence="2 3" key="1">
    <citation type="submission" date="2020-12" db="EMBL/GenBank/DDBJ databases">
        <title>De novo assembly of Tibetan sheep genome.</title>
        <authorList>
            <person name="Li X."/>
        </authorList>
    </citation>
    <scope>NUCLEOTIDE SEQUENCE [LARGE SCALE GENOMIC DNA]</scope>
    <source>
        <tissue evidence="2">Heart</tissue>
    </source>
</reference>
<dbReference type="SUPFAM" id="SSF50978">
    <property type="entry name" value="WD40 repeat-like"/>
    <property type="match status" value="1"/>
</dbReference>
<evidence type="ECO:0000313" key="3">
    <source>
        <dbReference type="Proteomes" id="UP000664991"/>
    </source>
</evidence>
<gene>
    <name evidence="2" type="ORF">JEQ12_019033</name>
</gene>
<comment type="caution">
    <text evidence="2">The sequence shown here is derived from an EMBL/GenBank/DDBJ whole genome shotgun (WGS) entry which is preliminary data.</text>
</comment>
<dbReference type="PANTHER" id="PTHR44525:SF1">
    <property type="entry name" value="WD REPEAT-CONTAINING PROTEIN 27"/>
    <property type="match status" value="1"/>
</dbReference>
<accession>A0A836D112</accession>
<evidence type="ECO:0008006" key="4">
    <source>
        <dbReference type="Google" id="ProtNLM"/>
    </source>
</evidence>
<evidence type="ECO:0000313" key="2">
    <source>
        <dbReference type="EMBL" id="KAG5205783.1"/>
    </source>
</evidence>
<dbReference type="InterPro" id="IPR036322">
    <property type="entry name" value="WD40_repeat_dom_sf"/>
</dbReference>
<protein>
    <recommendedName>
        <fullName evidence="4">WD repeat-containing protein 27</fullName>
    </recommendedName>
</protein>
<feature type="region of interest" description="Disordered" evidence="1">
    <location>
        <begin position="110"/>
        <end position="146"/>
    </location>
</feature>
<organism evidence="2 3">
    <name type="scientific">Ovis aries</name>
    <name type="common">Sheep</name>
    <dbReference type="NCBI Taxonomy" id="9940"/>
    <lineage>
        <taxon>Eukaryota</taxon>
        <taxon>Metazoa</taxon>
        <taxon>Chordata</taxon>
        <taxon>Craniata</taxon>
        <taxon>Vertebrata</taxon>
        <taxon>Euteleostomi</taxon>
        <taxon>Mammalia</taxon>
        <taxon>Eutheria</taxon>
        <taxon>Laurasiatheria</taxon>
        <taxon>Artiodactyla</taxon>
        <taxon>Ruminantia</taxon>
        <taxon>Pecora</taxon>
        <taxon>Bovidae</taxon>
        <taxon>Caprinae</taxon>
        <taxon>Ovis</taxon>
    </lineage>
</organism>
<dbReference type="Proteomes" id="UP000664991">
    <property type="component" value="Unassembled WGS sequence"/>
</dbReference>
<sequence length="146" mass="15590">MEEPREAFSRNDGRAGDVVVEKFLVDSVKPASHVQLACSGQCCAFPSDGNELCIWDTKDPPHQLMILKGHRQPITAVTFGSRESPLLVCSASLDCVMMWGLDECRREELQGECGEPGPAAPSADSRGQSLVQDPPPGTGALQGLAP</sequence>
<evidence type="ECO:0000256" key="1">
    <source>
        <dbReference type="SAM" id="MobiDB-lite"/>
    </source>
</evidence>